<dbReference type="InterPro" id="IPR016066">
    <property type="entry name" value="A-D-PHexomutase_CS"/>
</dbReference>
<dbReference type="CDD" id="cd03089">
    <property type="entry name" value="PMM_PGM"/>
    <property type="match status" value="1"/>
</dbReference>
<evidence type="ECO:0000256" key="4">
    <source>
        <dbReference type="ARBA" id="ARBA00010231"/>
    </source>
</evidence>
<dbReference type="Proteomes" id="UP000246569">
    <property type="component" value="Unassembled WGS sequence"/>
</dbReference>
<dbReference type="Gene3D" id="3.30.310.50">
    <property type="entry name" value="Alpha-D-phosphohexomutase, C-terminal domain"/>
    <property type="match status" value="1"/>
</dbReference>
<feature type="domain" description="Alpha-D-phosphohexomutase alpha/beta/alpha" evidence="13">
    <location>
        <begin position="149"/>
        <end position="246"/>
    </location>
</feature>
<dbReference type="InterPro" id="IPR036900">
    <property type="entry name" value="A-D-PHexomutase_C_sf"/>
</dbReference>
<comment type="similarity">
    <text evidence="4 10">Belongs to the phosphohexose mutase family.</text>
</comment>
<dbReference type="Pfam" id="PF02879">
    <property type="entry name" value="PGM_PMM_II"/>
    <property type="match status" value="1"/>
</dbReference>
<feature type="domain" description="Alpha-D-phosphohexomutase alpha/beta/alpha" evidence="12">
    <location>
        <begin position="4"/>
        <end position="132"/>
    </location>
</feature>
<dbReference type="GO" id="GO:0005975">
    <property type="term" value="P:carbohydrate metabolic process"/>
    <property type="evidence" value="ECO:0007669"/>
    <property type="project" value="InterPro"/>
</dbReference>
<evidence type="ECO:0000256" key="1">
    <source>
        <dbReference type="ARBA" id="ARBA00000586"/>
    </source>
</evidence>
<dbReference type="PANTHER" id="PTHR43771:SF2">
    <property type="entry name" value="PHOSPHOMANNOMUTASE_PHOSPHOGLUCOMUTASE"/>
    <property type="match status" value="1"/>
</dbReference>
<evidence type="ECO:0000256" key="6">
    <source>
        <dbReference type="ARBA" id="ARBA00022553"/>
    </source>
</evidence>
<evidence type="ECO:0000259" key="12">
    <source>
        <dbReference type="Pfam" id="PF02878"/>
    </source>
</evidence>
<dbReference type="Pfam" id="PF02880">
    <property type="entry name" value="PGM_PMM_III"/>
    <property type="match status" value="1"/>
</dbReference>
<dbReference type="GO" id="GO:0004615">
    <property type="term" value="F:phosphomannomutase activity"/>
    <property type="evidence" value="ECO:0007669"/>
    <property type="project" value="UniProtKB-EC"/>
</dbReference>
<dbReference type="SUPFAM" id="SSF53738">
    <property type="entry name" value="Phosphoglucomutase, first 3 domains"/>
    <property type="match status" value="3"/>
</dbReference>
<evidence type="ECO:0000259" key="13">
    <source>
        <dbReference type="Pfam" id="PF02879"/>
    </source>
</evidence>
<dbReference type="EC" id="5.4.2.8" evidence="5"/>
<evidence type="ECO:0000256" key="7">
    <source>
        <dbReference type="ARBA" id="ARBA00022723"/>
    </source>
</evidence>
<dbReference type="OrthoDB" id="9803322at2"/>
<dbReference type="InterPro" id="IPR005843">
    <property type="entry name" value="A-D-PHexomutase_C"/>
</dbReference>
<keyword evidence="9" id="KW-0413">Isomerase</keyword>
<dbReference type="PANTHER" id="PTHR43771">
    <property type="entry name" value="PHOSPHOMANNOMUTASE"/>
    <property type="match status" value="1"/>
</dbReference>
<keyword evidence="8 10" id="KW-0460">Magnesium</keyword>
<evidence type="ECO:0000256" key="3">
    <source>
        <dbReference type="ARBA" id="ARBA00004699"/>
    </source>
</evidence>
<dbReference type="EMBL" id="QGTJ01000002">
    <property type="protein sequence ID" value="PWV64516.1"/>
    <property type="molecule type" value="Genomic_DNA"/>
</dbReference>
<feature type="domain" description="Alpha-D-phosphohexomutase alpha/beta/alpha" evidence="14">
    <location>
        <begin position="251"/>
        <end position="355"/>
    </location>
</feature>
<evidence type="ECO:0000313" key="16">
    <source>
        <dbReference type="Proteomes" id="UP000246569"/>
    </source>
</evidence>
<evidence type="ECO:0000256" key="5">
    <source>
        <dbReference type="ARBA" id="ARBA00012730"/>
    </source>
</evidence>
<dbReference type="RefSeq" id="WP_110017173.1">
    <property type="nucleotide sequence ID" value="NZ_QGTJ01000002.1"/>
</dbReference>
<evidence type="ECO:0000259" key="11">
    <source>
        <dbReference type="Pfam" id="PF00408"/>
    </source>
</evidence>
<keyword evidence="6" id="KW-0597">Phosphoprotein</keyword>
<dbReference type="InterPro" id="IPR005846">
    <property type="entry name" value="A-D-PHexomutase_a/b/a-III"/>
</dbReference>
<dbReference type="InterPro" id="IPR005845">
    <property type="entry name" value="A-D-PHexomutase_a/b/a-II"/>
</dbReference>
<proteinExistence type="inferred from homology"/>
<protein>
    <recommendedName>
        <fullName evidence="5">phosphomannomutase</fullName>
        <ecNumber evidence="5">5.4.2.8</ecNumber>
    </recommendedName>
</protein>
<dbReference type="Pfam" id="PF00408">
    <property type="entry name" value="PGM_PMM_IV"/>
    <property type="match status" value="1"/>
</dbReference>
<evidence type="ECO:0000256" key="9">
    <source>
        <dbReference type="ARBA" id="ARBA00023235"/>
    </source>
</evidence>
<organism evidence="15 16">
    <name type="scientific">Plasticicumulans acidivorans</name>
    <dbReference type="NCBI Taxonomy" id="886464"/>
    <lineage>
        <taxon>Bacteria</taxon>
        <taxon>Pseudomonadati</taxon>
        <taxon>Pseudomonadota</taxon>
        <taxon>Gammaproteobacteria</taxon>
        <taxon>Candidatus Competibacteraceae</taxon>
        <taxon>Plasticicumulans</taxon>
    </lineage>
</organism>
<accession>A0A317MZI0</accession>
<comment type="catalytic activity">
    <reaction evidence="1">
        <text>alpha-D-mannose 1-phosphate = D-mannose 6-phosphate</text>
        <dbReference type="Rhea" id="RHEA:11140"/>
        <dbReference type="ChEBI" id="CHEBI:58409"/>
        <dbReference type="ChEBI" id="CHEBI:58735"/>
        <dbReference type="EC" id="5.4.2.8"/>
    </reaction>
</comment>
<dbReference type="InterPro" id="IPR005841">
    <property type="entry name" value="Alpha-D-phosphohexomutase_SF"/>
</dbReference>
<reference evidence="15 16" key="1">
    <citation type="submission" date="2018-05" db="EMBL/GenBank/DDBJ databases">
        <title>Genomic Encyclopedia of Type Strains, Phase IV (KMG-IV): sequencing the most valuable type-strain genomes for metagenomic binning, comparative biology and taxonomic classification.</title>
        <authorList>
            <person name="Goeker M."/>
        </authorList>
    </citation>
    <scope>NUCLEOTIDE SEQUENCE [LARGE SCALE GENOMIC DNA]</scope>
    <source>
        <strain evidence="15 16">DSM 23606</strain>
    </source>
</reference>
<evidence type="ECO:0000256" key="2">
    <source>
        <dbReference type="ARBA" id="ARBA00001946"/>
    </source>
</evidence>
<dbReference type="PROSITE" id="PS00710">
    <property type="entry name" value="PGM_PMM"/>
    <property type="match status" value="1"/>
</dbReference>
<gene>
    <name evidence="15" type="ORF">C7443_102165</name>
</gene>
<keyword evidence="16" id="KW-1185">Reference proteome</keyword>
<comment type="pathway">
    <text evidence="3">Nucleotide-sugar biosynthesis; GDP-alpha-D-mannose biosynthesis; alpha-D-mannose 1-phosphate from D-fructose 6-phosphate: step 2/2.</text>
</comment>
<evidence type="ECO:0000256" key="8">
    <source>
        <dbReference type="ARBA" id="ARBA00022842"/>
    </source>
</evidence>
<dbReference type="Pfam" id="PF02878">
    <property type="entry name" value="PGM_PMM_I"/>
    <property type="match status" value="1"/>
</dbReference>
<dbReference type="Gene3D" id="3.40.120.10">
    <property type="entry name" value="Alpha-D-Glucose-1,6-Bisphosphate, subunit A, domain 3"/>
    <property type="match status" value="3"/>
</dbReference>
<name>A0A317MZI0_9GAMM</name>
<dbReference type="InterPro" id="IPR005844">
    <property type="entry name" value="A-D-PHexomutase_a/b/a-I"/>
</dbReference>
<dbReference type="InterPro" id="IPR016055">
    <property type="entry name" value="A-D-PHexomutase_a/b/a-I/II/III"/>
</dbReference>
<dbReference type="PRINTS" id="PR00509">
    <property type="entry name" value="PGMPMM"/>
</dbReference>
<dbReference type="AlphaFoldDB" id="A0A317MZI0"/>
<evidence type="ECO:0000259" key="14">
    <source>
        <dbReference type="Pfam" id="PF02880"/>
    </source>
</evidence>
<comment type="cofactor">
    <cofactor evidence="2">
        <name>Mg(2+)</name>
        <dbReference type="ChEBI" id="CHEBI:18420"/>
    </cofactor>
</comment>
<evidence type="ECO:0000256" key="10">
    <source>
        <dbReference type="RuleBase" id="RU004326"/>
    </source>
</evidence>
<keyword evidence="7 10" id="KW-0479">Metal-binding</keyword>
<sequence length="451" mass="47933">MEHVFRAYDIRGRAGSELNAGFAYELGQAIGSEAQARGVGLIVVGRDGRRSSPSLATGLREGLMASGVDVYDAGMLTTPALYVAAQLSGQGAGVMVTGSHNPPADNGFKIVFDGAALYGEAIQSLRRRIEARDYAVGRGRERPLECLPEYLDRLVAGFALAKPLKVVVDAGSGVAALTAPAALRRLGCEVVEVCCEVDGSFPVHHPDPLVPANLALLQQRVVETGAALGLAFDGDADRLGVVTDDGEIIWPDRVMMALACAVLRCHPGAPIVFDVKCSARLAQQVRECGGCPELWRTGHSLIKARRRELDAPFAGEFSGHLCFADWFGIDDALYAGLRLVDLLARDGRSASALFADYRTGVATPELRVACAAPHALVERALAELHWPDARVVTIDGLRVEWSDGWGLLRASNTEPCLVLRAEAGDADTLAAIKARLAVALAQLDPSLKLPE</sequence>
<feature type="domain" description="Alpha-D-phosphohexomutase C-terminal" evidence="11">
    <location>
        <begin position="377"/>
        <end position="437"/>
    </location>
</feature>
<dbReference type="GO" id="GO:0000287">
    <property type="term" value="F:magnesium ion binding"/>
    <property type="evidence" value="ECO:0007669"/>
    <property type="project" value="InterPro"/>
</dbReference>
<evidence type="ECO:0000313" key="15">
    <source>
        <dbReference type="EMBL" id="PWV64516.1"/>
    </source>
</evidence>
<comment type="caution">
    <text evidence="15">The sequence shown here is derived from an EMBL/GenBank/DDBJ whole genome shotgun (WGS) entry which is preliminary data.</text>
</comment>
<dbReference type="SUPFAM" id="SSF55957">
    <property type="entry name" value="Phosphoglucomutase, C-terminal domain"/>
    <property type="match status" value="1"/>
</dbReference>